<accession>A0A3N4KX72</accession>
<dbReference type="PANTHER" id="PTHR34502">
    <property type="entry name" value="DUF6594 DOMAIN-CONTAINING PROTEIN-RELATED"/>
    <property type="match status" value="1"/>
</dbReference>
<keyword evidence="4" id="KW-1185">Reference proteome</keyword>
<organism evidence="3 4">
    <name type="scientific">Morchella conica CCBAS932</name>
    <dbReference type="NCBI Taxonomy" id="1392247"/>
    <lineage>
        <taxon>Eukaryota</taxon>
        <taxon>Fungi</taxon>
        <taxon>Dikarya</taxon>
        <taxon>Ascomycota</taxon>
        <taxon>Pezizomycotina</taxon>
        <taxon>Pezizomycetes</taxon>
        <taxon>Pezizales</taxon>
        <taxon>Morchellaceae</taxon>
        <taxon>Morchella</taxon>
    </lineage>
</organism>
<proteinExistence type="predicted"/>
<evidence type="ECO:0000313" key="3">
    <source>
        <dbReference type="EMBL" id="RPB15150.1"/>
    </source>
</evidence>
<dbReference type="OrthoDB" id="5416037at2759"/>
<feature type="region of interest" description="Disordered" evidence="1">
    <location>
        <begin position="1"/>
        <end position="115"/>
    </location>
</feature>
<dbReference type="Proteomes" id="UP000277580">
    <property type="component" value="Unassembled WGS sequence"/>
</dbReference>
<dbReference type="InParanoid" id="A0A3N4KX72"/>
<dbReference type="Pfam" id="PF20237">
    <property type="entry name" value="DUF6594"/>
    <property type="match status" value="1"/>
</dbReference>
<dbReference type="InterPro" id="IPR046529">
    <property type="entry name" value="DUF6594"/>
</dbReference>
<feature type="domain" description="DUF6594" evidence="2">
    <location>
        <begin position="279"/>
        <end position="421"/>
    </location>
</feature>
<dbReference type="STRING" id="1392247.A0A3N4KX72"/>
<dbReference type="AlphaFoldDB" id="A0A3N4KX72"/>
<sequence>MTSSTTDSWNNPQSPPPPPSPAVVGARFRDTSPTADADYEARFPELPKIDDPNTAKTATTATTTTAAESAHPQRSESTSRASHKKKRTRSTGVEDATPRPRQPIPVPSQYMNVPYYPPPYQNSPESHRAYQGSGYYDNAYGCGNGGYSPHTQMRPLQAYPFVSPLHVRDSFCGNSYPPPPVHYPHPLPTPPPVMAYMKKAPSEGSDCQRYDNATRRGSQSMKACKSVQEGEVCEKRQGEGDVSSNIYLEEKKCSTQMLSSTPYYATPPPSPTFRVPTGYPFLAETLSTTPSLQLYRRFSKLNHLVLLHLQDEISELESVLSELDEQEYIHNNGASLRARRGMGSDSRRLQVMGAIAFKLQQYNKALKGYREMTDALSPIEKGDLEVYKAWMIKRRPLVEAEGRVLGDHPEDLARLHRRPRKSEVEFSPALKVGLTMLSCGIAGVASLRVSRAADVPLALAAGMTGGAAAMMWAFF</sequence>
<gene>
    <name evidence="3" type="ORF">P167DRAFT_533350</name>
</gene>
<protein>
    <recommendedName>
        <fullName evidence="2">DUF6594 domain-containing protein</fullName>
    </recommendedName>
</protein>
<evidence type="ECO:0000259" key="2">
    <source>
        <dbReference type="Pfam" id="PF20237"/>
    </source>
</evidence>
<evidence type="ECO:0000313" key="4">
    <source>
        <dbReference type="Proteomes" id="UP000277580"/>
    </source>
</evidence>
<feature type="compositionally biased region" description="Basic and acidic residues" evidence="1">
    <location>
        <begin position="39"/>
        <end position="53"/>
    </location>
</feature>
<reference evidence="3 4" key="1">
    <citation type="journal article" date="2018" name="Nat. Ecol. Evol.">
        <title>Pezizomycetes genomes reveal the molecular basis of ectomycorrhizal truffle lifestyle.</title>
        <authorList>
            <person name="Murat C."/>
            <person name="Payen T."/>
            <person name="Noel B."/>
            <person name="Kuo A."/>
            <person name="Morin E."/>
            <person name="Chen J."/>
            <person name="Kohler A."/>
            <person name="Krizsan K."/>
            <person name="Balestrini R."/>
            <person name="Da Silva C."/>
            <person name="Montanini B."/>
            <person name="Hainaut M."/>
            <person name="Levati E."/>
            <person name="Barry K.W."/>
            <person name="Belfiori B."/>
            <person name="Cichocki N."/>
            <person name="Clum A."/>
            <person name="Dockter R.B."/>
            <person name="Fauchery L."/>
            <person name="Guy J."/>
            <person name="Iotti M."/>
            <person name="Le Tacon F."/>
            <person name="Lindquist E.A."/>
            <person name="Lipzen A."/>
            <person name="Malagnac F."/>
            <person name="Mello A."/>
            <person name="Molinier V."/>
            <person name="Miyauchi S."/>
            <person name="Poulain J."/>
            <person name="Riccioni C."/>
            <person name="Rubini A."/>
            <person name="Sitrit Y."/>
            <person name="Splivallo R."/>
            <person name="Traeger S."/>
            <person name="Wang M."/>
            <person name="Zifcakova L."/>
            <person name="Wipf D."/>
            <person name="Zambonelli A."/>
            <person name="Paolocci F."/>
            <person name="Nowrousian M."/>
            <person name="Ottonello S."/>
            <person name="Baldrian P."/>
            <person name="Spatafora J.W."/>
            <person name="Henrissat B."/>
            <person name="Nagy L.G."/>
            <person name="Aury J.M."/>
            <person name="Wincker P."/>
            <person name="Grigoriev I.V."/>
            <person name="Bonfante P."/>
            <person name="Martin F.M."/>
        </authorList>
    </citation>
    <scope>NUCLEOTIDE SEQUENCE [LARGE SCALE GENOMIC DNA]</scope>
    <source>
        <strain evidence="3 4">CCBAS932</strain>
    </source>
</reference>
<feature type="compositionally biased region" description="Polar residues" evidence="1">
    <location>
        <begin position="1"/>
        <end position="11"/>
    </location>
</feature>
<dbReference type="EMBL" id="ML119114">
    <property type="protein sequence ID" value="RPB15150.1"/>
    <property type="molecule type" value="Genomic_DNA"/>
</dbReference>
<name>A0A3N4KX72_9PEZI</name>
<evidence type="ECO:0000256" key="1">
    <source>
        <dbReference type="SAM" id="MobiDB-lite"/>
    </source>
</evidence>
<feature type="compositionally biased region" description="Low complexity" evidence="1">
    <location>
        <begin position="54"/>
        <end position="67"/>
    </location>
</feature>